<gene>
    <name evidence="2" type="ORF">C1H46_039128</name>
</gene>
<protein>
    <submittedName>
        <fullName evidence="2">Uncharacterized protein</fullName>
    </submittedName>
</protein>
<reference evidence="2 3" key="1">
    <citation type="journal article" date="2019" name="G3 (Bethesda)">
        <title>Sequencing of a Wild Apple (Malus baccata) Genome Unravels the Differences Between Cultivated and Wild Apple Species Regarding Disease Resistance and Cold Tolerance.</title>
        <authorList>
            <person name="Chen X."/>
        </authorList>
    </citation>
    <scope>NUCLEOTIDE SEQUENCE [LARGE SCALE GENOMIC DNA]</scope>
    <source>
        <strain evidence="3">cv. Shandingzi</strain>
        <tissue evidence="2">Leaves</tissue>
    </source>
</reference>
<keyword evidence="3" id="KW-1185">Reference proteome</keyword>
<feature type="region of interest" description="Disordered" evidence="1">
    <location>
        <begin position="48"/>
        <end position="76"/>
    </location>
</feature>
<organism evidence="2 3">
    <name type="scientific">Malus baccata</name>
    <name type="common">Siberian crab apple</name>
    <name type="synonym">Pyrus baccata</name>
    <dbReference type="NCBI Taxonomy" id="106549"/>
    <lineage>
        <taxon>Eukaryota</taxon>
        <taxon>Viridiplantae</taxon>
        <taxon>Streptophyta</taxon>
        <taxon>Embryophyta</taxon>
        <taxon>Tracheophyta</taxon>
        <taxon>Spermatophyta</taxon>
        <taxon>Magnoliopsida</taxon>
        <taxon>eudicotyledons</taxon>
        <taxon>Gunneridae</taxon>
        <taxon>Pentapetalae</taxon>
        <taxon>rosids</taxon>
        <taxon>fabids</taxon>
        <taxon>Rosales</taxon>
        <taxon>Rosaceae</taxon>
        <taxon>Amygdaloideae</taxon>
        <taxon>Maleae</taxon>
        <taxon>Malus</taxon>
    </lineage>
</organism>
<accession>A0A540KM84</accession>
<name>A0A540KM84_MALBA</name>
<proteinExistence type="predicted"/>
<dbReference type="EMBL" id="VIEB01001109">
    <property type="protein sequence ID" value="TQD75336.1"/>
    <property type="molecule type" value="Genomic_DNA"/>
</dbReference>
<evidence type="ECO:0000313" key="3">
    <source>
        <dbReference type="Proteomes" id="UP000315295"/>
    </source>
</evidence>
<dbReference type="Proteomes" id="UP000315295">
    <property type="component" value="Unassembled WGS sequence"/>
</dbReference>
<sequence>MTFVTAKALAKEAALASPAHRTRSAQAFASFNTPKPLEFLDIIATRHPQASPRKDIDGEDNGKELNNKDDSKPAEDIDLDEVNGFLNDDVQVEAEDREEVLSPKEQALVEEWTSWHKALEMLKHSIANKARVLNSIKELIPLGEAFSFWVNFRGVKVRSWLAKALSRFFEHASDADVRLLGLSLFMHGMIFEELRTLLYGIKHTSVLEIIQHRLLCWLDMISDVAALGVPMGSLVKKLGELCDTMFGLRLEKGKNALDQFIKINKLMRVLELQRKELDADVSLIGLSHFMRRMIFEELGTLLYGLEHTSSLEITEQRLLCWQDMISDVAALSVPVASLVKKLGELRDTMLGLWLEKDKSVLDQFIKVNKLMHALGLQHKEQEVEKLKLNMLVRGNSKEIVACLQLAVDQLHVGTFSSYSKKWCFELNTSPFCDCTLCMTICIFLTLAFFCLV</sequence>
<dbReference type="AlphaFoldDB" id="A0A540KM84"/>
<feature type="compositionally biased region" description="Basic and acidic residues" evidence="1">
    <location>
        <begin position="52"/>
        <end position="75"/>
    </location>
</feature>
<evidence type="ECO:0000256" key="1">
    <source>
        <dbReference type="SAM" id="MobiDB-lite"/>
    </source>
</evidence>
<evidence type="ECO:0000313" key="2">
    <source>
        <dbReference type="EMBL" id="TQD75336.1"/>
    </source>
</evidence>
<comment type="caution">
    <text evidence="2">The sequence shown here is derived from an EMBL/GenBank/DDBJ whole genome shotgun (WGS) entry which is preliminary data.</text>
</comment>